<dbReference type="RefSeq" id="WP_245228013.1">
    <property type="nucleotide sequence ID" value="NZ_BAAAEQ010000004.1"/>
</dbReference>
<comment type="caution">
    <text evidence="2">The sequence shown here is derived from an EMBL/GenBank/DDBJ whole genome shotgun (WGS) entry which is preliminary data.</text>
</comment>
<gene>
    <name evidence="2" type="ORF">GGR96_003822</name>
</gene>
<dbReference type="PANTHER" id="PTHR46361:SF3">
    <property type="entry name" value="ELECTRON CARRIER_ PROTEIN DISULFIDE OXIDOREDUCTASE"/>
    <property type="match status" value="1"/>
</dbReference>
<dbReference type="Proteomes" id="UP000556869">
    <property type="component" value="Unassembled WGS sequence"/>
</dbReference>
<organism evidence="2 3">
    <name type="scientific">Thalassospira tepidiphila</name>
    <dbReference type="NCBI Taxonomy" id="393657"/>
    <lineage>
        <taxon>Bacteria</taxon>
        <taxon>Pseudomonadati</taxon>
        <taxon>Pseudomonadota</taxon>
        <taxon>Alphaproteobacteria</taxon>
        <taxon>Rhodospirillales</taxon>
        <taxon>Thalassospiraceae</taxon>
        <taxon>Thalassospira</taxon>
    </lineage>
</organism>
<proteinExistence type="predicted"/>
<evidence type="ECO:0000259" key="1">
    <source>
        <dbReference type="Pfam" id="PF04784"/>
    </source>
</evidence>
<dbReference type="EMBL" id="JAATJD010000004">
    <property type="protein sequence ID" value="NJB76694.1"/>
    <property type="molecule type" value="Genomic_DNA"/>
</dbReference>
<evidence type="ECO:0000313" key="3">
    <source>
        <dbReference type="Proteomes" id="UP000556869"/>
    </source>
</evidence>
<reference evidence="2 3" key="1">
    <citation type="submission" date="2020-03" db="EMBL/GenBank/DDBJ databases">
        <title>Genomic Encyclopedia of Type Strains, Phase IV (KMG-IV): sequencing the most valuable type-strain genomes for metagenomic binning, comparative biology and taxonomic classification.</title>
        <authorList>
            <person name="Goeker M."/>
        </authorList>
    </citation>
    <scope>NUCLEOTIDE SEQUENCE [LARGE SCALE GENOMIC DNA]</scope>
    <source>
        <strain evidence="2 3">DSM 18888</strain>
    </source>
</reference>
<evidence type="ECO:0000313" key="2">
    <source>
        <dbReference type="EMBL" id="NJB76694.1"/>
    </source>
</evidence>
<accession>A0ABX0X554</accession>
<dbReference type="InterPro" id="IPR006869">
    <property type="entry name" value="DUF547"/>
</dbReference>
<protein>
    <recommendedName>
        <fullName evidence="1">DUF547 domain-containing protein</fullName>
    </recommendedName>
</protein>
<name>A0ABX0X554_9PROT</name>
<dbReference type="PANTHER" id="PTHR46361">
    <property type="entry name" value="ELECTRON CARRIER/ PROTEIN DISULFIDE OXIDOREDUCTASE"/>
    <property type="match status" value="1"/>
</dbReference>
<dbReference type="Pfam" id="PF04784">
    <property type="entry name" value="DUF547"/>
    <property type="match status" value="1"/>
</dbReference>
<feature type="domain" description="DUF547" evidence="1">
    <location>
        <begin position="104"/>
        <end position="222"/>
    </location>
</feature>
<keyword evidence="3" id="KW-1185">Reference proteome</keyword>
<sequence>MKSGLVIMRALSVALSFLLIAVAVVVPVRPVHAAPDADLWLDWQAHDPQSSVEIDHGDWQSVLDRYVTHHEPGVTSFDYAAASRDGGAGMVAGYVDAMTKVNVDALNRDQQFAYWVNLYNALTVKVVLDHYPVESIRDIDISPGLFSSLLSSGPWGKKLITVEGRTLSLNDIEHRILRPIWRDARIHYVVNCASIGCPALAPDVFDADKLEAQLDQAARDFINHPRAVRINADGGLVLSSLYDWYRDDFGKSDAEFIAHLRKFAGPELTKALGDITEFDIADYEYDWALNTR</sequence>